<comment type="caution">
    <text evidence="1">The sequence shown here is derived from an EMBL/GenBank/DDBJ whole genome shotgun (WGS) entry which is preliminary data.</text>
</comment>
<gene>
    <name evidence="1" type="ORF">HanXRQr2_Chr13g0591031</name>
</gene>
<dbReference type="EMBL" id="MNCJ02000328">
    <property type="protein sequence ID" value="KAF5773659.1"/>
    <property type="molecule type" value="Genomic_DNA"/>
</dbReference>
<protein>
    <submittedName>
        <fullName evidence="1">Uncharacterized protein</fullName>
    </submittedName>
</protein>
<dbReference type="Proteomes" id="UP000215914">
    <property type="component" value="Unassembled WGS sequence"/>
</dbReference>
<sequence length="65" mass="7649">MLMCCDLSFLETFRSLHSDLGPFDEEIESDKKIEEEIMVVKECVVEDVKSRSRLWFAIAMFTTIR</sequence>
<keyword evidence="2" id="KW-1185">Reference proteome</keyword>
<dbReference type="Gramene" id="mRNA:HanXRQr2_Chr13g0591031">
    <property type="protein sequence ID" value="mRNA:HanXRQr2_Chr13g0591031"/>
    <property type="gene ID" value="HanXRQr2_Chr13g0591031"/>
</dbReference>
<organism evidence="1 2">
    <name type="scientific">Helianthus annuus</name>
    <name type="common">Common sunflower</name>
    <dbReference type="NCBI Taxonomy" id="4232"/>
    <lineage>
        <taxon>Eukaryota</taxon>
        <taxon>Viridiplantae</taxon>
        <taxon>Streptophyta</taxon>
        <taxon>Embryophyta</taxon>
        <taxon>Tracheophyta</taxon>
        <taxon>Spermatophyta</taxon>
        <taxon>Magnoliopsida</taxon>
        <taxon>eudicotyledons</taxon>
        <taxon>Gunneridae</taxon>
        <taxon>Pentapetalae</taxon>
        <taxon>asterids</taxon>
        <taxon>campanulids</taxon>
        <taxon>Asterales</taxon>
        <taxon>Asteraceae</taxon>
        <taxon>Asteroideae</taxon>
        <taxon>Heliantheae alliance</taxon>
        <taxon>Heliantheae</taxon>
        <taxon>Helianthus</taxon>
    </lineage>
</organism>
<proteinExistence type="predicted"/>
<name>A0A9K3EKF6_HELAN</name>
<evidence type="ECO:0000313" key="2">
    <source>
        <dbReference type="Proteomes" id="UP000215914"/>
    </source>
</evidence>
<dbReference type="AlphaFoldDB" id="A0A9K3EKF6"/>
<accession>A0A9K3EKF6</accession>
<reference evidence="1" key="2">
    <citation type="submission" date="2020-06" db="EMBL/GenBank/DDBJ databases">
        <title>Helianthus annuus Genome sequencing and assembly Release 2.</title>
        <authorList>
            <person name="Gouzy J."/>
            <person name="Langlade N."/>
            <person name="Munos S."/>
        </authorList>
    </citation>
    <scope>NUCLEOTIDE SEQUENCE</scope>
    <source>
        <tissue evidence="1">Leaves</tissue>
    </source>
</reference>
<reference evidence="1" key="1">
    <citation type="journal article" date="2017" name="Nature">
        <title>The sunflower genome provides insights into oil metabolism, flowering and Asterid evolution.</title>
        <authorList>
            <person name="Badouin H."/>
            <person name="Gouzy J."/>
            <person name="Grassa C.J."/>
            <person name="Murat F."/>
            <person name="Staton S.E."/>
            <person name="Cottret L."/>
            <person name="Lelandais-Briere C."/>
            <person name="Owens G.L."/>
            <person name="Carrere S."/>
            <person name="Mayjonade B."/>
            <person name="Legrand L."/>
            <person name="Gill N."/>
            <person name="Kane N.C."/>
            <person name="Bowers J.E."/>
            <person name="Hubner S."/>
            <person name="Bellec A."/>
            <person name="Berard A."/>
            <person name="Berges H."/>
            <person name="Blanchet N."/>
            <person name="Boniface M.C."/>
            <person name="Brunel D."/>
            <person name="Catrice O."/>
            <person name="Chaidir N."/>
            <person name="Claudel C."/>
            <person name="Donnadieu C."/>
            <person name="Faraut T."/>
            <person name="Fievet G."/>
            <person name="Helmstetter N."/>
            <person name="King M."/>
            <person name="Knapp S.J."/>
            <person name="Lai Z."/>
            <person name="Le Paslier M.C."/>
            <person name="Lippi Y."/>
            <person name="Lorenzon L."/>
            <person name="Mandel J.R."/>
            <person name="Marage G."/>
            <person name="Marchand G."/>
            <person name="Marquand E."/>
            <person name="Bret-Mestries E."/>
            <person name="Morien E."/>
            <person name="Nambeesan S."/>
            <person name="Nguyen T."/>
            <person name="Pegot-Espagnet P."/>
            <person name="Pouilly N."/>
            <person name="Raftis F."/>
            <person name="Sallet E."/>
            <person name="Schiex T."/>
            <person name="Thomas J."/>
            <person name="Vandecasteele C."/>
            <person name="Vares D."/>
            <person name="Vear F."/>
            <person name="Vautrin S."/>
            <person name="Crespi M."/>
            <person name="Mangin B."/>
            <person name="Burke J.M."/>
            <person name="Salse J."/>
            <person name="Munos S."/>
            <person name="Vincourt P."/>
            <person name="Rieseberg L.H."/>
            <person name="Langlade N.B."/>
        </authorList>
    </citation>
    <scope>NUCLEOTIDE SEQUENCE</scope>
    <source>
        <tissue evidence="1">Leaves</tissue>
    </source>
</reference>
<evidence type="ECO:0000313" key="1">
    <source>
        <dbReference type="EMBL" id="KAF5773659.1"/>
    </source>
</evidence>